<dbReference type="EMBL" id="VDFR01000224">
    <property type="protein sequence ID" value="TNC30132.1"/>
    <property type="molecule type" value="Genomic_DNA"/>
</dbReference>
<dbReference type="SUPFAM" id="SSF46689">
    <property type="entry name" value="Homeodomain-like"/>
    <property type="match status" value="1"/>
</dbReference>
<dbReference type="OrthoDB" id="3210322at2"/>
<evidence type="ECO:0000256" key="2">
    <source>
        <dbReference type="ARBA" id="ARBA00023163"/>
    </source>
</evidence>
<dbReference type="Pfam" id="PF13305">
    <property type="entry name" value="TetR_C_33"/>
    <property type="match status" value="1"/>
</dbReference>
<evidence type="ECO:0000256" key="1">
    <source>
        <dbReference type="ARBA" id="ARBA00023015"/>
    </source>
</evidence>
<dbReference type="SUPFAM" id="SSF48498">
    <property type="entry name" value="Tetracyclin repressor-like, C-terminal domain"/>
    <property type="match status" value="1"/>
</dbReference>
<dbReference type="Gene3D" id="1.10.357.10">
    <property type="entry name" value="Tetracycline Repressor, domain 2"/>
    <property type="match status" value="1"/>
</dbReference>
<dbReference type="RefSeq" id="WP_139107291.1">
    <property type="nucleotide sequence ID" value="NZ_VDFR01000224.1"/>
</dbReference>
<feature type="domain" description="HTH-type transcriptional regulator MT1864/Rv1816-like C-terminal" evidence="4">
    <location>
        <begin position="96"/>
        <end position="240"/>
    </location>
</feature>
<evidence type="ECO:0000313" key="5">
    <source>
        <dbReference type="EMBL" id="TNC30132.1"/>
    </source>
</evidence>
<organism evidence="5 6">
    <name type="scientific">Mumia zhuanghuii</name>
    <dbReference type="NCBI Taxonomy" id="2585211"/>
    <lineage>
        <taxon>Bacteria</taxon>
        <taxon>Bacillati</taxon>
        <taxon>Actinomycetota</taxon>
        <taxon>Actinomycetes</taxon>
        <taxon>Propionibacteriales</taxon>
        <taxon>Nocardioidaceae</taxon>
        <taxon>Mumia</taxon>
    </lineage>
</organism>
<name>A0A5C4M8Q1_9ACTN</name>
<dbReference type="InterPro" id="IPR009057">
    <property type="entry name" value="Homeodomain-like_sf"/>
</dbReference>
<dbReference type="Proteomes" id="UP000306740">
    <property type="component" value="Unassembled WGS sequence"/>
</dbReference>
<gene>
    <name evidence="5" type="ORF">FHE65_33115</name>
</gene>
<dbReference type="AlphaFoldDB" id="A0A5C4M8Q1"/>
<accession>A0A5C4M8Q1</accession>
<proteinExistence type="predicted"/>
<sequence>MDAMSRGRLTRRDQQRQATLDEIVRTARGLLVETHEISLRAVAQTMGMTAPALYRYVSSLEDLTLRVAAQVYDDLLVTLEATVAPYEGDPAAQVVAGSTAFRQWSLRHPQEFGLTFANPITSNAKSVDLGADLLGGPIDPPSGAPVGADCTAAAHRFGSFFGRLVVAIWERQGYPEPGPVPAPATEDLSDSLTSAGGTEVPTEARWTFVRTWARLYGTTALEVFGHIDKEIVASGALFRDTMNDCAEILGLQARRPDLQRVVSEVLDRLTERR</sequence>
<comment type="caution">
    <text evidence="5">The sequence shown here is derived from an EMBL/GenBank/DDBJ whole genome shotgun (WGS) entry which is preliminary data.</text>
</comment>
<reference evidence="5 6" key="1">
    <citation type="submission" date="2019-05" db="EMBL/GenBank/DDBJ databases">
        <title>Mumia sp. nov., isolated from the intestinal contents of plateau pika (Ochotona curzoniae) in the Qinghai-Tibet plateau of China.</title>
        <authorList>
            <person name="Tian Z."/>
        </authorList>
    </citation>
    <scope>NUCLEOTIDE SEQUENCE [LARGE SCALE GENOMIC DNA]</scope>
    <source>
        <strain evidence="6">527</strain>
    </source>
</reference>
<protein>
    <submittedName>
        <fullName evidence="5">TetR/AcrR family transcriptional regulator</fullName>
    </submittedName>
</protein>
<evidence type="ECO:0000256" key="3">
    <source>
        <dbReference type="SAM" id="MobiDB-lite"/>
    </source>
</evidence>
<dbReference type="InterPro" id="IPR025996">
    <property type="entry name" value="MT1864/Rv1816-like_C"/>
</dbReference>
<dbReference type="InterPro" id="IPR036271">
    <property type="entry name" value="Tet_transcr_reg_TetR-rel_C_sf"/>
</dbReference>
<feature type="region of interest" description="Disordered" evidence="3">
    <location>
        <begin position="177"/>
        <end position="198"/>
    </location>
</feature>
<keyword evidence="2" id="KW-0804">Transcription</keyword>
<keyword evidence="1" id="KW-0805">Transcription regulation</keyword>
<evidence type="ECO:0000259" key="4">
    <source>
        <dbReference type="Pfam" id="PF13305"/>
    </source>
</evidence>
<evidence type="ECO:0000313" key="6">
    <source>
        <dbReference type="Proteomes" id="UP000306740"/>
    </source>
</evidence>